<proteinExistence type="predicted"/>
<feature type="signal peptide" evidence="1">
    <location>
        <begin position="1"/>
        <end position="30"/>
    </location>
</feature>
<dbReference type="RefSeq" id="WP_100867884.1">
    <property type="nucleotide sequence ID" value="NZ_PHUF01000005.1"/>
</dbReference>
<dbReference type="EMBL" id="PHUF01000005">
    <property type="protein sequence ID" value="PKB14028.1"/>
    <property type="molecule type" value="Genomic_DNA"/>
</dbReference>
<keyword evidence="1" id="KW-0732">Signal</keyword>
<comment type="caution">
    <text evidence="2">The sequence shown here is derived from an EMBL/GenBank/DDBJ whole genome shotgun (WGS) entry which is preliminary data.</text>
</comment>
<dbReference type="InterPro" id="IPR042186">
    <property type="entry name" value="FimD_plug_dom"/>
</dbReference>
<evidence type="ECO:0000256" key="1">
    <source>
        <dbReference type="SAM" id="SignalP"/>
    </source>
</evidence>
<protein>
    <submittedName>
        <fullName evidence="2">Outer membrane usher protein FimD/PapC</fullName>
    </submittedName>
</protein>
<dbReference type="PANTHER" id="PTHR30451:SF5">
    <property type="entry name" value="SLR0019 PROTEIN"/>
    <property type="match status" value="1"/>
</dbReference>
<dbReference type="Gene3D" id="2.60.40.2610">
    <property type="entry name" value="Outer membrane usher protein FimD, plug domain"/>
    <property type="match status" value="1"/>
</dbReference>
<dbReference type="GO" id="GO:0015473">
    <property type="term" value="F:fimbrial usher porin activity"/>
    <property type="evidence" value="ECO:0007669"/>
    <property type="project" value="InterPro"/>
</dbReference>
<name>A0A2N0H515_9SPHN</name>
<dbReference type="OrthoDB" id="8587at2"/>
<feature type="chain" id="PRO_5014683624" evidence="1">
    <location>
        <begin position="31"/>
        <end position="820"/>
    </location>
</feature>
<keyword evidence="3" id="KW-1185">Reference proteome</keyword>
<gene>
    <name evidence="2" type="ORF">B0I00_2656</name>
</gene>
<dbReference type="Proteomes" id="UP000232587">
    <property type="component" value="Unassembled WGS sequence"/>
</dbReference>
<dbReference type="Pfam" id="PF00577">
    <property type="entry name" value="Usher"/>
    <property type="match status" value="1"/>
</dbReference>
<reference evidence="2 3" key="1">
    <citation type="submission" date="2017-11" db="EMBL/GenBank/DDBJ databases">
        <title>Genomic Encyclopedia of Type Strains, Phase III (KMG-III): the genomes of soil and plant-associated and newly described type strains.</title>
        <authorList>
            <person name="Whitman W."/>
        </authorList>
    </citation>
    <scope>NUCLEOTIDE SEQUENCE [LARGE SCALE GENOMIC DNA]</scope>
    <source>
        <strain evidence="2 3">CGMCC 1.12274</strain>
    </source>
</reference>
<sequence length="820" mass="87473">MRRSRPPAAERLLALAASFVAALGGTTAHAQTDPFALPTGLTAKSLPAQQGPGLSEIAIDGDVRARMVDLAWEQGALTILAADARAAGLPIEKEAIGRIALDSLRVAKWSFDSLRQRLEIQLMRKSDRGNLIDMSRAPRSDGDSVPLTALRVDYDLTSTVAQGRTTFGGFFDTTLVRGNVAATSAFQYTSRAQDDGSRFVRLDSQVQLLFPKAGLVATGGDFISAGGQSQRAVRLGGIQLASDYSLRPDLVTVPLPAFTGQVAVPTGVDVITGDQRYSLGELQPGEFTVRNVPSTAGRGEVSVIVRDALGREAIQNAKFYMSRSLLAPRLREFAINAGFVRRRYGVRSNDYGPLAANVYYRRGLSSRLTIEGTSEWTPGLINMGARGDLALGGIALLTVEGRASSEHATGKSGLLTHFALESIGRTLSARIAATIPTADYRDVATKLGDPLPPREFLGQISYNIRDAMQVQLTAGRQERRFDSRYPSFEPRVTYANANFRARVDRKIDFFSSFGLRQGTVRSYSAWAGLSFQFGGGRSAQASASAGTGAPTSASAGFYRHATEDHPIGYAFEGQAGAASRLSAGTTYRSRYGRLEGQVEQVNGGFGARVNARGTLLVTGGTVFARNQTGGSYALVRTGSVAGVTVMRENRDAGKTSRKGLLLVENITPQVPLTFDIDPEKLPINALARQTQRRVLVQRRAVGLVALDVIRFAPRAVRVTGPDGANLPVGTTLVARPSGEMLVVGFDGLVDFNAEGGDHAIERTLDNGAICVFDALSIAAVPAAGTPVLACRVEIRPAFVENAKARGPRVRSGRPASASRR</sequence>
<dbReference type="GO" id="GO:0009297">
    <property type="term" value="P:pilus assembly"/>
    <property type="evidence" value="ECO:0007669"/>
    <property type="project" value="InterPro"/>
</dbReference>
<evidence type="ECO:0000313" key="3">
    <source>
        <dbReference type="Proteomes" id="UP000232587"/>
    </source>
</evidence>
<organism evidence="2 3">
    <name type="scientific">Novosphingobium kunmingense</name>
    <dbReference type="NCBI Taxonomy" id="1211806"/>
    <lineage>
        <taxon>Bacteria</taxon>
        <taxon>Pseudomonadati</taxon>
        <taxon>Pseudomonadota</taxon>
        <taxon>Alphaproteobacteria</taxon>
        <taxon>Sphingomonadales</taxon>
        <taxon>Sphingomonadaceae</taxon>
        <taxon>Novosphingobium</taxon>
    </lineage>
</organism>
<dbReference type="GO" id="GO:0009279">
    <property type="term" value="C:cell outer membrane"/>
    <property type="evidence" value="ECO:0007669"/>
    <property type="project" value="TreeGrafter"/>
</dbReference>
<dbReference type="AlphaFoldDB" id="A0A2N0H515"/>
<dbReference type="Gene3D" id="2.60.40.3110">
    <property type="match status" value="1"/>
</dbReference>
<evidence type="ECO:0000313" key="2">
    <source>
        <dbReference type="EMBL" id="PKB14028.1"/>
    </source>
</evidence>
<accession>A0A2N0H515</accession>
<dbReference type="PANTHER" id="PTHR30451">
    <property type="entry name" value="OUTER MEMBRANE USHER PROTEIN"/>
    <property type="match status" value="1"/>
</dbReference>
<dbReference type="InterPro" id="IPR000015">
    <property type="entry name" value="Fimb_usher"/>
</dbReference>